<dbReference type="Pfam" id="PF26353">
    <property type="entry name" value="YhfM"/>
    <property type="match status" value="1"/>
</dbReference>
<dbReference type="RefSeq" id="WP_229740727.1">
    <property type="nucleotide sequence ID" value="NZ_BMEY01000010.1"/>
</dbReference>
<evidence type="ECO:0000259" key="1">
    <source>
        <dbReference type="Pfam" id="PF26353"/>
    </source>
</evidence>
<protein>
    <recommendedName>
        <fullName evidence="1">YhfM-like domain-containing protein</fullName>
    </recommendedName>
</protein>
<dbReference type="InterPro" id="IPR058780">
    <property type="entry name" value="YhfM-like_dom"/>
</dbReference>
<keyword evidence="3" id="KW-1185">Reference proteome</keyword>
<evidence type="ECO:0000313" key="3">
    <source>
        <dbReference type="Proteomes" id="UP000613512"/>
    </source>
</evidence>
<organism evidence="2 3">
    <name type="scientific">Ornithinibacillus halotolerans</name>
    <dbReference type="NCBI Taxonomy" id="1274357"/>
    <lineage>
        <taxon>Bacteria</taxon>
        <taxon>Bacillati</taxon>
        <taxon>Bacillota</taxon>
        <taxon>Bacilli</taxon>
        <taxon>Bacillales</taxon>
        <taxon>Bacillaceae</taxon>
        <taxon>Ornithinibacillus</taxon>
    </lineage>
</organism>
<accession>A0A916S2V8</accession>
<dbReference type="AlphaFoldDB" id="A0A916S2V8"/>
<name>A0A916S2V8_9BACI</name>
<sequence length="142" mass="16396">MKVLLSILFFIGIFLLIGCQARPDNIMVLLDEKIQEINISISNEVGDMNLDYLHSFQDNKSIKLFETAIRSALKQKRDLRNANPDYDIVVSYGEDLPKHAIHLWLGEEGEQSVFMYMVEDGETYVSSEKVTKQLRELIEEIK</sequence>
<evidence type="ECO:0000313" key="2">
    <source>
        <dbReference type="EMBL" id="GGA78651.1"/>
    </source>
</evidence>
<gene>
    <name evidence="2" type="ORF">GCM10008025_22690</name>
</gene>
<reference evidence="2" key="1">
    <citation type="journal article" date="2014" name="Int. J. Syst. Evol. Microbiol.">
        <title>Complete genome sequence of Corynebacterium casei LMG S-19264T (=DSM 44701T), isolated from a smear-ripened cheese.</title>
        <authorList>
            <consortium name="US DOE Joint Genome Institute (JGI-PGF)"/>
            <person name="Walter F."/>
            <person name="Albersmeier A."/>
            <person name="Kalinowski J."/>
            <person name="Ruckert C."/>
        </authorList>
    </citation>
    <scope>NUCLEOTIDE SEQUENCE</scope>
    <source>
        <strain evidence="2">CGMCC 1.12408</strain>
    </source>
</reference>
<dbReference type="PROSITE" id="PS51257">
    <property type="entry name" value="PROKAR_LIPOPROTEIN"/>
    <property type="match status" value="1"/>
</dbReference>
<reference evidence="2" key="2">
    <citation type="submission" date="2020-09" db="EMBL/GenBank/DDBJ databases">
        <authorList>
            <person name="Sun Q."/>
            <person name="Zhou Y."/>
        </authorList>
    </citation>
    <scope>NUCLEOTIDE SEQUENCE</scope>
    <source>
        <strain evidence="2">CGMCC 1.12408</strain>
    </source>
</reference>
<proteinExistence type="predicted"/>
<dbReference type="EMBL" id="BMEY01000010">
    <property type="protein sequence ID" value="GGA78651.1"/>
    <property type="molecule type" value="Genomic_DNA"/>
</dbReference>
<feature type="domain" description="YhfM-like" evidence="1">
    <location>
        <begin position="33"/>
        <end position="141"/>
    </location>
</feature>
<dbReference type="Proteomes" id="UP000613512">
    <property type="component" value="Unassembled WGS sequence"/>
</dbReference>
<comment type="caution">
    <text evidence="2">The sequence shown here is derived from an EMBL/GenBank/DDBJ whole genome shotgun (WGS) entry which is preliminary data.</text>
</comment>